<dbReference type="EMBL" id="JAPDRQ010000142">
    <property type="protein sequence ID" value="KAJ9653748.1"/>
    <property type="molecule type" value="Genomic_DNA"/>
</dbReference>
<comment type="caution">
    <text evidence="1">The sequence shown here is derived from an EMBL/GenBank/DDBJ whole genome shotgun (WGS) entry which is preliminary data.</text>
</comment>
<gene>
    <name evidence="1" type="ORF">H2198_007095</name>
</gene>
<organism evidence="1 2">
    <name type="scientific">Neophaeococcomyces mojaviensis</name>
    <dbReference type="NCBI Taxonomy" id="3383035"/>
    <lineage>
        <taxon>Eukaryota</taxon>
        <taxon>Fungi</taxon>
        <taxon>Dikarya</taxon>
        <taxon>Ascomycota</taxon>
        <taxon>Pezizomycotina</taxon>
        <taxon>Eurotiomycetes</taxon>
        <taxon>Chaetothyriomycetidae</taxon>
        <taxon>Chaetothyriales</taxon>
        <taxon>Chaetothyriales incertae sedis</taxon>
        <taxon>Neophaeococcomyces</taxon>
    </lineage>
</organism>
<evidence type="ECO:0000313" key="1">
    <source>
        <dbReference type="EMBL" id="KAJ9653748.1"/>
    </source>
</evidence>
<accession>A0ACC3A0Z1</accession>
<protein>
    <submittedName>
        <fullName evidence="1">Uncharacterized protein</fullName>
    </submittedName>
</protein>
<evidence type="ECO:0000313" key="2">
    <source>
        <dbReference type="Proteomes" id="UP001172386"/>
    </source>
</evidence>
<sequence>MTSLTSQSGDENSQFGLANIPFGVVSTKADPIPKIATRLFDQVYLIPNLVANGHLDQLSPSTRSSLFQPTLNQLASLGRLEHKSVRKALQELLGDDQSKVKDKLATYSVNISEVIYHLPVTVGDFSDFSCSRDHVLNAGEAVMGVRQLPPGFLHFPVGYGGRCSSILAPGTFVRRPLGQFRSPEGVTFGPSRAVDFELEVAVIVGKPSAFGEPINIKQAEDHIFGFLLLNDWSARDIQGLEMNPLGPFNGKSFGTSISPWIVTIDALEPFRTTGPDKELAPAKYLQNQQSQSHYSIRLNAEIEVDETRYVVCESRFEWLYWTVSDMIAHQTINGCPLNAGDILATGTVSGSTPGSHGCLLEITKGGKEPVSLAKDVARRYLEDGDVIRLTGSAGIPGTQEFVGFGTCYGELCESIRIDQV</sequence>
<keyword evidence="2" id="KW-1185">Reference proteome</keyword>
<name>A0ACC3A0Z1_9EURO</name>
<reference evidence="1" key="1">
    <citation type="submission" date="2022-10" db="EMBL/GenBank/DDBJ databases">
        <title>Culturing micro-colonial fungi from biological soil crusts in the Mojave desert and describing Neophaeococcomyces mojavensis, and introducing the new genera and species Taxawa tesnikishii.</title>
        <authorList>
            <person name="Kurbessoian T."/>
            <person name="Stajich J.E."/>
        </authorList>
    </citation>
    <scope>NUCLEOTIDE SEQUENCE</scope>
    <source>
        <strain evidence="1">JES_112</strain>
    </source>
</reference>
<dbReference type="Proteomes" id="UP001172386">
    <property type="component" value="Unassembled WGS sequence"/>
</dbReference>
<proteinExistence type="predicted"/>